<dbReference type="Proteomes" id="UP000024635">
    <property type="component" value="Unassembled WGS sequence"/>
</dbReference>
<organism evidence="1 2">
    <name type="scientific">Ancylostoma ceylanicum</name>
    <dbReference type="NCBI Taxonomy" id="53326"/>
    <lineage>
        <taxon>Eukaryota</taxon>
        <taxon>Metazoa</taxon>
        <taxon>Ecdysozoa</taxon>
        <taxon>Nematoda</taxon>
        <taxon>Chromadorea</taxon>
        <taxon>Rhabditida</taxon>
        <taxon>Rhabditina</taxon>
        <taxon>Rhabditomorpha</taxon>
        <taxon>Strongyloidea</taxon>
        <taxon>Ancylostomatidae</taxon>
        <taxon>Ancylostomatinae</taxon>
        <taxon>Ancylostoma</taxon>
    </lineage>
</organism>
<sequence>MDDSSLQTLKLLFCVLVRSSPSTTRQRVSLHLAMINDQLFSRSLIYKIGGIQHIWVYDRLWNAAQPCGQLLALKNCKLSCVQLSYSAKWNSSESSPLERAFTMAVGFPRGLFDAFECKTPEVRYVRSQHIS</sequence>
<comment type="caution">
    <text evidence="1">The sequence shown here is derived from an EMBL/GenBank/DDBJ whole genome shotgun (WGS) entry which is preliminary data.</text>
</comment>
<dbReference type="AlphaFoldDB" id="A0A016UEX9"/>
<dbReference type="EMBL" id="JARK01001379">
    <property type="protein sequence ID" value="EYC13710.1"/>
    <property type="molecule type" value="Genomic_DNA"/>
</dbReference>
<accession>A0A016UEX9</accession>
<evidence type="ECO:0000313" key="2">
    <source>
        <dbReference type="Proteomes" id="UP000024635"/>
    </source>
</evidence>
<proteinExistence type="predicted"/>
<protein>
    <submittedName>
        <fullName evidence="1">Uncharacterized protein</fullName>
    </submittedName>
</protein>
<evidence type="ECO:0000313" key="1">
    <source>
        <dbReference type="EMBL" id="EYC13710.1"/>
    </source>
</evidence>
<gene>
    <name evidence="1" type="primary">Acey_s0043.g878</name>
    <name evidence="1" type="ORF">Y032_0043g878</name>
</gene>
<reference evidence="2" key="1">
    <citation type="journal article" date="2015" name="Nat. Genet.">
        <title>The genome and transcriptome of the zoonotic hookworm Ancylostoma ceylanicum identify infection-specific gene families.</title>
        <authorList>
            <person name="Schwarz E.M."/>
            <person name="Hu Y."/>
            <person name="Antoshechkin I."/>
            <person name="Miller M.M."/>
            <person name="Sternberg P.W."/>
            <person name="Aroian R.V."/>
        </authorList>
    </citation>
    <scope>NUCLEOTIDE SEQUENCE</scope>
    <source>
        <strain evidence="2">HY135</strain>
    </source>
</reference>
<keyword evidence="2" id="KW-1185">Reference proteome</keyword>
<name>A0A016UEX9_9BILA</name>